<dbReference type="GO" id="GO:0051539">
    <property type="term" value="F:4 iron, 4 sulfur cluster binding"/>
    <property type="evidence" value="ECO:0007669"/>
    <property type="project" value="UniProtKB-KW"/>
</dbReference>
<keyword evidence="3" id="KW-0408">Iron</keyword>
<feature type="domain" description="4Fe-4S ferredoxin-type" evidence="5">
    <location>
        <begin position="50"/>
        <end position="80"/>
    </location>
</feature>
<dbReference type="EMBL" id="AP014945">
    <property type="protein sequence ID" value="BAU23746.1"/>
    <property type="molecule type" value="Genomic_DNA"/>
</dbReference>
<dbReference type="SUPFAM" id="SSF54862">
    <property type="entry name" value="4Fe-4S ferredoxins"/>
    <property type="match status" value="1"/>
</dbReference>
<reference evidence="6 7" key="1">
    <citation type="journal article" date="2016" name="Int. J. Syst. Evol. Microbiol.">
        <title>Caldimicrobium thiodismutans sp. nov., a sulfur-disproportionating bacterium isolated from a hot spring, and emended description of the genus Caldimicrobium.</title>
        <authorList>
            <person name="Kojima H."/>
            <person name="Umezawa K."/>
            <person name="Fukui M."/>
        </authorList>
    </citation>
    <scope>NUCLEOTIDE SEQUENCE [LARGE SCALE GENOMIC DNA]</scope>
    <source>
        <strain evidence="6 7">TF1</strain>
    </source>
</reference>
<dbReference type="PANTHER" id="PTHR43687">
    <property type="entry name" value="ADENYLYLSULFATE REDUCTASE, BETA SUBUNIT"/>
    <property type="match status" value="1"/>
</dbReference>
<evidence type="ECO:0000313" key="7">
    <source>
        <dbReference type="Proteomes" id="UP000068196"/>
    </source>
</evidence>
<dbReference type="CDD" id="cd16373">
    <property type="entry name" value="DMSOR_beta_like"/>
    <property type="match status" value="1"/>
</dbReference>
<dbReference type="InterPro" id="IPR050572">
    <property type="entry name" value="Fe-S_Ferredoxin"/>
</dbReference>
<evidence type="ECO:0000256" key="3">
    <source>
        <dbReference type="ARBA" id="ARBA00023004"/>
    </source>
</evidence>
<dbReference type="KEGG" id="cthi:THC_1380"/>
<dbReference type="PROSITE" id="PS00198">
    <property type="entry name" value="4FE4S_FER_1"/>
    <property type="match status" value="2"/>
</dbReference>
<name>A0A0U5APB4_9BACT</name>
<dbReference type="Pfam" id="PF12838">
    <property type="entry name" value="Fer4_7"/>
    <property type="match status" value="1"/>
</dbReference>
<protein>
    <submittedName>
        <fullName evidence="6">Nitrate reductase</fullName>
    </submittedName>
</protein>
<dbReference type="InterPro" id="IPR017896">
    <property type="entry name" value="4Fe4S_Fe-S-bd"/>
</dbReference>
<gene>
    <name evidence="6" type="ORF">THC_1380</name>
</gene>
<dbReference type="OrthoDB" id="9810688at2"/>
<dbReference type="Proteomes" id="UP000068196">
    <property type="component" value="Chromosome"/>
</dbReference>
<dbReference type="Pfam" id="PF00037">
    <property type="entry name" value="Fer4"/>
    <property type="match status" value="1"/>
</dbReference>
<evidence type="ECO:0000256" key="2">
    <source>
        <dbReference type="ARBA" id="ARBA00022723"/>
    </source>
</evidence>
<dbReference type="PANTHER" id="PTHR43687:SF1">
    <property type="entry name" value="FERREDOXIN III"/>
    <property type="match status" value="1"/>
</dbReference>
<evidence type="ECO:0000259" key="5">
    <source>
        <dbReference type="PROSITE" id="PS51379"/>
    </source>
</evidence>
<evidence type="ECO:0000256" key="4">
    <source>
        <dbReference type="ARBA" id="ARBA00023014"/>
    </source>
</evidence>
<accession>A0A0U5APB4</accession>
<organism evidence="6 7">
    <name type="scientific">Caldimicrobium thiodismutans</name>
    <dbReference type="NCBI Taxonomy" id="1653476"/>
    <lineage>
        <taxon>Bacteria</taxon>
        <taxon>Pseudomonadati</taxon>
        <taxon>Thermodesulfobacteriota</taxon>
        <taxon>Thermodesulfobacteria</taxon>
        <taxon>Thermodesulfobacteriales</taxon>
        <taxon>Thermodesulfobacteriaceae</taxon>
        <taxon>Caldimicrobium</taxon>
    </lineage>
</organism>
<dbReference type="Gene3D" id="3.30.70.20">
    <property type="match status" value="2"/>
</dbReference>
<dbReference type="RefSeq" id="WP_068515240.1">
    <property type="nucleotide sequence ID" value="NZ_AP014945.1"/>
</dbReference>
<dbReference type="GO" id="GO:0046872">
    <property type="term" value="F:metal ion binding"/>
    <property type="evidence" value="ECO:0007669"/>
    <property type="project" value="UniProtKB-KW"/>
</dbReference>
<dbReference type="PROSITE" id="PS51379">
    <property type="entry name" value="4FE4S_FER_2"/>
    <property type="match status" value="3"/>
</dbReference>
<sequence length="158" mass="17826">MFIKSFLRPPGAVRESEFVKKCLRCGKCQQICPYNSIVLTSWENPFYFGLPYIIARKKPCYLCMKCPPVCPSGALDRTLSDKNKVKMGVAKINKNTCWAYQGSFCRACFMNCPIFDKALKMTDELLPVVIEKYCVGCGICENVCPVEPSAIIIEPKKD</sequence>
<proteinExistence type="predicted"/>
<evidence type="ECO:0000256" key="1">
    <source>
        <dbReference type="ARBA" id="ARBA00022485"/>
    </source>
</evidence>
<feature type="domain" description="4Fe-4S ferredoxin-type" evidence="5">
    <location>
        <begin position="125"/>
        <end position="156"/>
    </location>
</feature>
<keyword evidence="4" id="KW-0411">Iron-sulfur</keyword>
<dbReference type="STRING" id="1653476.THC_1380"/>
<evidence type="ECO:0000313" key="6">
    <source>
        <dbReference type="EMBL" id="BAU23746.1"/>
    </source>
</evidence>
<dbReference type="InterPro" id="IPR017900">
    <property type="entry name" value="4Fe4S_Fe_S_CS"/>
</dbReference>
<feature type="domain" description="4Fe-4S ferredoxin-type" evidence="5">
    <location>
        <begin position="11"/>
        <end position="42"/>
    </location>
</feature>
<keyword evidence="7" id="KW-1185">Reference proteome</keyword>
<keyword evidence="1" id="KW-0004">4Fe-4S</keyword>
<dbReference type="AlphaFoldDB" id="A0A0U5APB4"/>
<keyword evidence="2" id="KW-0479">Metal-binding</keyword>
<reference evidence="7" key="2">
    <citation type="journal article" date="2016" name="Int. J. Syst. Evol. Microbiol.">
        <title>Caldimicrobium thiodismutans sp. nov., a sulfur-disproportionating bacterium isolated from a hot spring.</title>
        <authorList>
            <person name="Kojima H."/>
            <person name="Umezawa K."/>
            <person name="Fukui M."/>
        </authorList>
    </citation>
    <scope>NUCLEOTIDE SEQUENCE [LARGE SCALE GENOMIC DNA]</scope>
    <source>
        <strain evidence="7">TF1</strain>
    </source>
</reference>